<comment type="caution">
    <text evidence="1">The sequence shown here is derived from an EMBL/GenBank/DDBJ whole genome shotgun (WGS) entry which is preliminary data.</text>
</comment>
<evidence type="ECO:0000313" key="1">
    <source>
        <dbReference type="EMBL" id="GAA4071203.1"/>
    </source>
</evidence>
<dbReference type="Proteomes" id="UP001501734">
    <property type="component" value="Unassembled WGS sequence"/>
</dbReference>
<dbReference type="RefSeq" id="WP_344912029.1">
    <property type="nucleotide sequence ID" value="NZ_BAABDL010000085.1"/>
</dbReference>
<accession>A0ABP7VNL6</accession>
<reference evidence="2" key="1">
    <citation type="journal article" date="2019" name="Int. J. Syst. Evol. Microbiol.">
        <title>The Global Catalogue of Microorganisms (GCM) 10K type strain sequencing project: providing services to taxonomists for standard genome sequencing and annotation.</title>
        <authorList>
            <consortium name="The Broad Institute Genomics Platform"/>
            <consortium name="The Broad Institute Genome Sequencing Center for Infectious Disease"/>
            <person name="Wu L."/>
            <person name="Ma J."/>
        </authorList>
    </citation>
    <scope>NUCLEOTIDE SEQUENCE [LARGE SCALE GENOMIC DNA]</scope>
    <source>
        <strain evidence="2">JCM 17250</strain>
    </source>
</reference>
<evidence type="ECO:0008006" key="3">
    <source>
        <dbReference type="Google" id="ProtNLM"/>
    </source>
</evidence>
<dbReference type="EMBL" id="BAABDL010000085">
    <property type="protein sequence ID" value="GAA4071203.1"/>
    <property type="molecule type" value="Genomic_DNA"/>
</dbReference>
<dbReference type="PROSITE" id="PS51257">
    <property type="entry name" value="PROKAR_LIPOPROTEIN"/>
    <property type="match status" value="1"/>
</dbReference>
<gene>
    <name evidence="1" type="ORF">GCM10022410_16070</name>
</gene>
<sequence length="240" mass="27851">MYKKYLLSLLFIILVGCSKEPPIIIQEVTDPTSETSIDLVAEEFSDVENAQFLEFTLSDQQISLNIDKIPILANFLKNHNDRDQAIQNMQLTQILKDKFDSFFLLSFACQDNSCSYVLINTESEYSKLLADQARTVKINVSPDESYLLIQFERQLRTNPRVTNKLFVLDLDTWEEIILTFEDKDMTSLHSFRWPILDAEWRNDDELEITLPDLEIPSTSTLANWSESEDKPEKIIITQIN</sequence>
<name>A0ABP7VNL6_9BACI</name>
<proteinExistence type="predicted"/>
<keyword evidence="2" id="KW-1185">Reference proteome</keyword>
<protein>
    <recommendedName>
        <fullName evidence="3">Lipoprotein</fullName>
    </recommendedName>
</protein>
<organism evidence="1 2">
    <name type="scientific">Amphibacillus indicireducens</name>
    <dbReference type="NCBI Taxonomy" id="1076330"/>
    <lineage>
        <taxon>Bacteria</taxon>
        <taxon>Bacillati</taxon>
        <taxon>Bacillota</taxon>
        <taxon>Bacilli</taxon>
        <taxon>Bacillales</taxon>
        <taxon>Bacillaceae</taxon>
        <taxon>Amphibacillus</taxon>
    </lineage>
</organism>
<evidence type="ECO:0000313" key="2">
    <source>
        <dbReference type="Proteomes" id="UP001501734"/>
    </source>
</evidence>